<dbReference type="GO" id="GO:0016787">
    <property type="term" value="F:hydrolase activity"/>
    <property type="evidence" value="ECO:0007669"/>
    <property type="project" value="UniProtKB-KW"/>
</dbReference>
<dbReference type="STRING" id="1618993.UX09_C0068G0003"/>
<keyword evidence="6" id="KW-0227">DNA damage</keyword>
<dbReference type="PANTHER" id="PTHR13710:SF105">
    <property type="entry name" value="ATP-DEPENDENT DNA HELICASE Q1"/>
    <property type="match status" value="1"/>
</dbReference>
<dbReference type="GO" id="GO:0030894">
    <property type="term" value="C:replisome"/>
    <property type="evidence" value="ECO:0007669"/>
    <property type="project" value="TreeGrafter"/>
</dbReference>
<dbReference type="FunFam" id="3.40.50.300:FF:000296">
    <property type="entry name" value="ATP-dependent DNA helicase RecQ"/>
    <property type="match status" value="1"/>
</dbReference>
<keyword evidence="5" id="KW-0547">Nucleotide-binding</keyword>
<dbReference type="Gene3D" id="3.40.50.300">
    <property type="entry name" value="P-loop containing nucleotide triphosphate hydrolases"/>
    <property type="match status" value="2"/>
</dbReference>
<dbReference type="GO" id="GO:0005737">
    <property type="term" value="C:cytoplasm"/>
    <property type="evidence" value="ECO:0007669"/>
    <property type="project" value="TreeGrafter"/>
</dbReference>
<evidence type="ECO:0000259" key="18">
    <source>
        <dbReference type="PROSITE" id="PS51192"/>
    </source>
</evidence>
<dbReference type="PROSITE" id="PS50967">
    <property type="entry name" value="HRDC"/>
    <property type="match status" value="1"/>
</dbReference>
<sequence>MSTPLQILKEKFGYEDFRFEQEKIIETILAGQDALVLMPTGGGKSLCYQIPALIFDGLTVVISPLISLMKDQVDALRVNGISAAYLNSSLSYDEQSAVYSQLLRGELKLLYIAPERLFNNAQQFISFLQRLNVSLFAIDEAHCISHWGHDFRPEYRMLSSLKKEFPNVPIIALTATADRLTREDILNKLEFRQPNTFVSSFNRPNIHYFIEPKRGYYSRLVDYLDKHRDDSGIIYVLSRNSAESLALKLSAEGFSAKPYHAGLDSAKRSRHQNLFIRDEVKIIVATIAFGMGINKSNVRFVIHADLPKNIESYYQETGRAGRDGLKSDAILFYSAGDVAKLKGFVTIEDNPEQSRIMLNKLSKMADLCENNSCRRRTILNYFGEVAADNCASCDFCLNDYEQVDGTEIARKALAAVAALGNRFGLLYTVDFIRGSKSEKIRDFHKPLLEYGSGSEFSKEDWLGFLKNLIGLGFLKQIGDEYPVLSLTEKSQAVLSGFEKVFLTNIVSKKTVSDSEKTFEKELFVELKNLRSHLAHQENVPPYIIFSDATLLELATFLPQNQDELVKISGFGEVKLAKYGQIFLETVTSYCQARDLFSRISEKIPKRFRKTKTEKDSDTKAVSLEFFKSGKTIAEIATSRELTVQTIEGHLAFYVFTGSLNVEELVSAEKIPRITAVIKQYGSDALTPLKIALGDDVSYGEIKAVIGWLRREGI</sequence>
<dbReference type="GO" id="GO:0006310">
    <property type="term" value="P:DNA recombination"/>
    <property type="evidence" value="ECO:0007669"/>
    <property type="project" value="UniProtKB-UniRule"/>
</dbReference>
<dbReference type="InterPro" id="IPR006293">
    <property type="entry name" value="DNA_helicase_ATP-dep_RecQ_bac"/>
</dbReference>
<comment type="caution">
    <text evidence="20">The sequence shown here is derived from an EMBL/GenBank/DDBJ whole genome shotgun (WGS) entry which is preliminary data.</text>
</comment>
<dbReference type="GO" id="GO:0043138">
    <property type="term" value="F:3'-5' DNA helicase activity"/>
    <property type="evidence" value="ECO:0007669"/>
    <property type="project" value="UniProtKB-EC"/>
</dbReference>
<dbReference type="SMART" id="SM00487">
    <property type="entry name" value="DEXDc"/>
    <property type="match status" value="1"/>
</dbReference>
<dbReference type="GO" id="GO:0009432">
    <property type="term" value="P:SOS response"/>
    <property type="evidence" value="ECO:0007669"/>
    <property type="project" value="UniProtKB-UniRule"/>
</dbReference>
<dbReference type="InterPro" id="IPR027417">
    <property type="entry name" value="P-loop_NTPase"/>
</dbReference>
<keyword evidence="11" id="KW-0238">DNA-binding</keyword>
<dbReference type="InterPro" id="IPR018982">
    <property type="entry name" value="RQC_domain"/>
</dbReference>
<dbReference type="NCBIfam" id="TIGR00614">
    <property type="entry name" value="recQ_fam"/>
    <property type="match status" value="1"/>
</dbReference>
<dbReference type="Pfam" id="PF14493">
    <property type="entry name" value="HTH_40"/>
    <property type="match status" value="1"/>
</dbReference>
<dbReference type="Proteomes" id="UP000034354">
    <property type="component" value="Unassembled WGS sequence"/>
</dbReference>
<dbReference type="SMART" id="SM00341">
    <property type="entry name" value="HRDC"/>
    <property type="match status" value="1"/>
</dbReference>
<dbReference type="Pfam" id="PF16124">
    <property type="entry name" value="RecQ_Zn_bind"/>
    <property type="match status" value="1"/>
</dbReference>
<evidence type="ECO:0000256" key="13">
    <source>
        <dbReference type="ARBA" id="ARBA00023204"/>
    </source>
</evidence>
<keyword evidence="10" id="KW-0067">ATP-binding</keyword>
<dbReference type="AlphaFoldDB" id="A0A0G1MB57"/>
<proteinExistence type="inferred from homology"/>
<keyword evidence="12" id="KW-0233">DNA recombination</keyword>
<dbReference type="SMART" id="SM00490">
    <property type="entry name" value="HELICc"/>
    <property type="match status" value="1"/>
</dbReference>
<dbReference type="Gene3D" id="1.10.10.10">
    <property type="entry name" value="Winged helix-like DNA-binding domain superfamily/Winged helix DNA-binding domain"/>
    <property type="match status" value="1"/>
</dbReference>
<organism evidence="20 21">
    <name type="scientific">Candidatus Uhrbacteria bacterium GW2011_GWE2_45_35</name>
    <dbReference type="NCBI Taxonomy" id="1618993"/>
    <lineage>
        <taxon>Bacteria</taxon>
        <taxon>Candidatus Uhriibacteriota</taxon>
    </lineage>
</organism>
<dbReference type="GO" id="GO:0003677">
    <property type="term" value="F:DNA binding"/>
    <property type="evidence" value="ECO:0007669"/>
    <property type="project" value="UniProtKB-KW"/>
</dbReference>
<dbReference type="InterPro" id="IPR004589">
    <property type="entry name" value="DNA_helicase_ATP-dep_RecQ"/>
</dbReference>
<evidence type="ECO:0000256" key="7">
    <source>
        <dbReference type="ARBA" id="ARBA00022801"/>
    </source>
</evidence>
<dbReference type="GO" id="GO:0046872">
    <property type="term" value="F:metal ion binding"/>
    <property type="evidence" value="ECO:0007669"/>
    <property type="project" value="UniProtKB-KW"/>
</dbReference>
<evidence type="ECO:0000256" key="10">
    <source>
        <dbReference type="ARBA" id="ARBA00022840"/>
    </source>
</evidence>
<evidence type="ECO:0000313" key="21">
    <source>
        <dbReference type="Proteomes" id="UP000034354"/>
    </source>
</evidence>
<keyword evidence="7" id="KW-0378">Hydrolase</keyword>
<dbReference type="CDD" id="cd17920">
    <property type="entry name" value="DEXHc_RecQ"/>
    <property type="match status" value="1"/>
</dbReference>
<evidence type="ECO:0000256" key="16">
    <source>
        <dbReference type="NCBIfam" id="TIGR01389"/>
    </source>
</evidence>
<keyword evidence="8 20" id="KW-0347">Helicase</keyword>
<dbReference type="GO" id="GO:0005524">
    <property type="term" value="F:ATP binding"/>
    <property type="evidence" value="ECO:0007669"/>
    <property type="project" value="UniProtKB-KW"/>
</dbReference>
<accession>A0A0G1MB57</accession>
<evidence type="ECO:0000256" key="2">
    <source>
        <dbReference type="ARBA" id="ARBA00001947"/>
    </source>
</evidence>
<evidence type="ECO:0000259" key="19">
    <source>
        <dbReference type="PROSITE" id="PS51194"/>
    </source>
</evidence>
<dbReference type="InterPro" id="IPR001650">
    <property type="entry name" value="Helicase_C-like"/>
</dbReference>
<keyword evidence="9" id="KW-0862">Zinc</keyword>
<dbReference type="Pfam" id="PF00271">
    <property type="entry name" value="Helicase_C"/>
    <property type="match status" value="1"/>
</dbReference>
<dbReference type="GO" id="GO:0006281">
    <property type="term" value="P:DNA repair"/>
    <property type="evidence" value="ECO:0007669"/>
    <property type="project" value="UniProtKB-KW"/>
</dbReference>
<comment type="similarity">
    <text evidence="3">Belongs to the helicase family. RecQ subfamily.</text>
</comment>
<comment type="cofactor">
    <cofactor evidence="1">
        <name>Mg(2+)</name>
        <dbReference type="ChEBI" id="CHEBI:18420"/>
    </cofactor>
</comment>
<dbReference type="CDD" id="cd18794">
    <property type="entry name" value="SF2_C_RecQ"/>
    <property type="match status" value="1"/>
</dbReference>
<dbReference type="SUPFAM" id="SSF52540">
    <property type="entry name" value="P-loop containing nucleoside triphosphate hydrolases"/>
    <property type="match status" value="1"/>
</dbReference>
<dbReference type="FunFam" id="3.40.50.300:FF:000156">
    <property type="entry name" value="ATP-dependent DNA helicase recQ"/>
    <property type="match status" value="1"/>
</dbReference>
<dbReference type="InterPro" id="IPR029491">
    <property type="entry name" value="Helicase_HTH"/>
</dbReference>
<dbReference type="SMART" id="SM00956">
    <property type="entry name" value="RQC"/>
    <property type="match status" value="1"/>
</dbReference>
<evidence type="ECO:0000256" key="11">
    <source>
        <dbReference type="ARBA" id="ARBA00023125"/>
    </source>
</evidence>
<evidence type="ECO:0000256" key="1">
    <source>
        <dbReference type="ARBA" id="ARBA00001946"/>
    </source>
</evidence>
<comment type="cofactor">
    <cofactor evidence="2">
        <name>Zn(2+)</name>
        <dbReference type="ChEBI" id="CHEBI:29105"/>
    </cofactor>
</comment>
<dbReference type="PROSITE" id="PS51192">
    <property type="entry name" value="HELICASE_ATP_BIND_1"/>
    <property type="match status" value="1"/>
</dbReference>
<dbReference type="InterPro" id="IPR036388">
    <property type="entry name" value="WH-like_DNA-bd_sf"/>
</dbReference>
<dbReference type="GO" id="GO:0006260">
    <property type="term" value="P:DNA replication"/>
    <property type="evidence" value="ECO:0007669"/>
    <property type="project" value="InterPro"/>
</dbReference>
<evidence type="ECO:0000313" key="20">
    <source>
        <dbReference type="EMBL" id="KKU05526.1"/>
    </source>
</evidence>
<reference evidence="20 21" key="1">
    <citation type="journal article" date="2015" name="Nature">
        <title>rRNA introns, odd ribosomes, and small enigmatic genomes across a large radiation of phyla.</title>
        <authorList>
            <person name="Brown C.T."/>
            <person name="Hug L.A."/>
            <person name="Thomas B.C."/>
            <person name="Sharon I."/>
            <person name="Castelle C.J."/>
            <person name="Singh A."/>
            <person name="Wilkins M.J."/>
            <person name="Williams K.H."/>
            <person name="Banfield J.F."/>
        </authorList>
    </citation>
    <scope>NUCLEOTIDE SEQUENCE [LARGE SCALE GENOMIC DNA]</scope>
</reference>
<keyword evidence="4" id="KW-0479">Metal-binding</keyword>
<evidence type="ECO:0000256" key="6">
    <source>
        <dbReference type="ARBA" id="ARBA00022763"/>
    </source>
</evidence>
<dbReference type="PROSITE" id="PS51194">
    <property type="entry name" value="HELICASE_CTER"/>
    <property type="match status" value="1"/>
</dbReference>
<evidence type="ECO:0000256" key="14">
    <source>
        <dbReference type="ARBA" id="ARBA00023235"/>
    </source>
</evidence>
<evidence type="ECO:0000256" key="8">
    <source>
        <dbReference type="ARBA" id="ARBA00022806"/>
    </source>
</evidence>
<dbReference type="PATRIC" id="fig|1618993.3.peg.1125"/>
<evidence type="ECO:0000256" key="15">
    <source>
        <dbReference type="ARBA" id="ARBA00034617"/>
    </source>
</evidence>
<dbReference type="SUPFAM" id="SSF47819">
    <property type="entry name" value="HRDC-like"/>
    <property type="match status" value="1"/>
</dbReference>
<feature type="domain" description="HRDC" evidence="17">
    <location>
        <begin position="516"/>
        <end position="596"/>
    </location>
</feature>
<dbReference type="GO" id="GO:0043590">
    <property type="term" value="C:bacterial nucleoid"/>
    <property type="evidence" value="ECO:0007669"/>
    <property type="project" value="TreeGrafter"/>
</dbReference>
<feature type="domain" description="Helicase C-terminal" evidence="19">
    <location>
        <begin position="216"/>
        <end position="362"/>
    </location>
</feature>
<dbReference type="Pfam" id="PF00570">
    <property type="entry name" value="HRDC"/>
    <property type="match status" value="1"/>
</dbReference>
<name>A0A0G1MB57_9BACT</name>
<dbReference type="InterPro" id="IPR011545">
    <property type="entry name" value="DEAD/DEAH_box_helicase_dom"/>
</dbReference>
<dbReference type="Pfam" id="PF00270">
    <property type="entry name" value="DEAD"/>
    <property type="match status" value="1"/>
</dbReference>
<dbReference type="EMBL" id="LCKW01000068">
    <property type="protein sequence ID" value="KKU05526.1"/>
    <property type="molecule type" value="Genomic_DNA"/>
</dbReference>
<feature type="domain" description="Helicase ATP-binding" evidence="18">
    <location>
        <begin position="25"/>
        <end position="195"/>
    </location>
</feature>
<dbReference type="Gene3D" id="1.10.150.80">
    <property type="entry name" value="HRDC domain"/>
    <property type="match status" value="1"/>
</dbReference>
<comment type="catalytic activity">
    <reaction evidence="15">
        <text>Couples ATP hydrolysis with the unwinding of duplex DNA by translocating in the 3'-5' direction.</text>
        <dbReference type="EC" id="5.6.2.4"/>
    </reaction>
</comment>
<dbReference type="GO" id="GO:0009378">
    <property type="term" value="F:four-way junction helicase activity"/>
    <property type="evidence" value="ECO:0007669"/>
    <property type="project" value="TreeGrafter"/>
</dbReference>
<dbReference type="InterPro" id="IPR010997">
    <property type="entry name" value="HRDC-like_sf"/>
</dbReference>
<dbReference type="SUPFAM" id="SSF46785">
    <property type="entry name" value="Winged helix' DNA-binding domain"/>
    <property type="match status" value="1"/>
</dbReference>
<dbReference type="PANTHER" id="PTHR13710">
    <property type="entry name" value="DNA HELICASE RECQ FAMILY MEMBER"/>
    <property type="match status" value="1"/>
</dbReference>
<evidence type="ECO:0000256" key="3">
    <source>
        <dbReference type="ARBA" id="ARBA00005446"/>
    </source>
</evidence>
<evidence type="ECO:0000256" key="9">
    <source>
        <dbReference type="ARBA" id="ARBA00022833"/>
    </source>
</evidence>
<dbReference type="InterPro" id="IPR032284">
    <property type="entry name" value="RecQ_Zn-bd"/>
</dbReference>
<dbReference type="InterPro" id="IPR002121">
    <property type="entry name" value="HRDC_dom"/>
</dbReference>
<keyword evidence="13" id="KW-0234">DNA repair</keyword>
<dbReference type="InterPro" id="IPR036390">
    <property type="entry name" value="WH_DNA-bd_sf"/>
</dbReference>
<evidence type="ECO:0000256" key="5">
    <source>
        <dbReference type="ARBA" id="ARBA00022741"/>
    </source>
</evidence>
<dbReference type="EC" id="5.6.2.4" evidence="16"/>
<dbReference type="Pfam" id="PF09382">
    <property type="entry name" value="RQC"/>
    <property type="match status" value="1"/>
</dbReference>
<dbReference type="InterPro" id="IPR044876">
    <property type="entry name" value="HRDC_dom_sf"/>
</dbReference>
<dbReference type="InterPro" id="IPR014001">
    <property type="entry name" value="Helicase_ATP-bd"/>
</dbReference>
<evidence type="ECO:0000256" key="12">
    <source>
        <dbReference type="ARBA" id="ARBA00023172"/>
    </source>
</evidence>
<keyword evidence="14" id="KW-0413">Isomerase</keyword>
<evidence type="ECO:0000256" key="4">
    <source>
        <dbReference type="ARBA" id="ARBA00022723"/>
    </source>
</evidence>
<evidence type="ECO:0000259" key="17">
    <source>
        <dbReference type="PROSITE" id="PS50967"/>
    </source>
</evidence>
<dbReference type="NCBIfam" id="TIGR01389">
    <property type="entry name" value="recQ"/>
    <property type="match status" value="1"/>
</dbReference>
<gene>
    <name evidence="20" type="ORF">UX09_C0068G0003</name>
</gene>
<protein>
    <recommendedName>
        <fullName evidence="16">DNA helicase RecQ</fullName>
        <ecNumber evidence="16">5.6.2.4</ecNumber>
    </recommendedName>
</protein>